<dbReference type="Proteomes" id="UP000323567">
    <property type="component" value="Unassembled WGS sequence"/>
</dbReference>
<comment type="caution">
    <text evidence="2">The sequence shown here is derived from an EMBL/GenBank/DDBJ whole genome shotgun (WGS) entry which is preliminary data.</text>
</comment>
<dbReference type="AlphaFoldDB" id="A0A5B3G6C4"/>
<organism evidence="2 3">
    <name type="scientific">Alistipes shahii</name>
    <dbReference type="NCBI Taxonomy" id="328814"/>
    <lineage>
        <taxon>Bacteria</taxon>
        <taxon>Pseudomonadati</taxon>
        <taxon>Bacteroidota</taxon>
        <taxon>Bacteroidia</taxon>
        <taxon>Bacteroidales</taxon>
        <taxon>Rikenellaceae</taxon>
        <taxon>Alistipes</taxon>
    </lineage>
</organism>
<reference evidence="2 3" key="1">
    <citation type="journal article" date="2019" name="Nat. Med.">
        <title>A library of human gut bacterial isolates paired with longitudinal multiomics data enables mechanistic microbiome research.</title>
        <authorList>
            <person name="Poyet M."/>
            <person name="Groussin M."/>
            <person name="Gibbons S.M."/>
            <person name="Avila-Pacheco J."/>
            <person name="Jiang X."/>
            <person name="Kearney S.M."/>
            <person name="Perrotta A.R."/>
            <person name="Berdy B."/>
            <person name="Zhao S."/>
            <person name="Lieberman T.D."/>
            <person name="Swanson P.K."/>
            <person name="Smith M."/>
            <person name="Roesemann S."/>
            <person name="Alexander J.E."/>
            <person name="Rich S.A."/>
            <person name="Livny J."/>
            <person name="Vlamakis H."/>
            <person name="Clish C."/>
            <person name="Bullock K."/>
            <person name="Deik A."/>
            <person name="Scott J."/>
            <person name="Pierce K.A."/>
            <person name="Xavier R.J."/>
            <person name="Alm E.J."/>
        </authorList>
    </citation>
    <scope>NUCLEOTIDE SEQUENCE [LARGE SCALE GENOMIC DNA]</scope>
    <source>
        <strain evidence="2 3">BIOML-A2</strain>
    </source>
</reference>
<sequence length="270" mass="29879">MRKLFIRTLALALCLTGTAQALRAQETTAAQTAATADQRPKTINEMRQERGLTDTHNLFVPKGQWIFGGTASYSTHTNKGYQFLVIEGINSKGYTFRVSPMIAYAFRDNMALGGRFIYSRTLLKLDNAELHFGNEKTGTNIVARDFYSLKQTYSAAAIWRQYIPLGRNKRFALFNEMSLAAGGTQARFANDSPVKGTYETGYTLSLGISPGIVAFATNNMAVEVNVGVMGISYTHTKQVHNQVTVGKRNTSMMNFKVNIFSIGLGMAFYL</sequence>
<dbReference type="RefSeq" id="WP_149887480.1">
    <property type="nucleotide sequence ID" value="NZ_DBEWHZ010000194.1"/>
</dbReference>
<keyword evidence="1" id="KW-0732">Signal</keyword>
<evidence type="ECO:0000256" key="1">
    <source>
        <dbReference type="SAM" id="SignalP"/>
    </source>
</evidence>
<feature type="signal peptide" evidence="1">
    <location>
        <begin position="1"/>
        <end position="21"/>
    </location>
</feature>
<dbReference type="EMBL" id="VVXK01000013">
    <property type="protein sequence ID" value="KAA2368739.1"/>
    <property type="molecule type" value="Genomic_DNA"/>
</dbReference>
<evidence type="ECO:0000313" key="3">
    <source>
        <dbReference type="Proteomes" id="UP000323567"/>
    </source>
</evidence>
<evidence type="ECO:0008006" key="4">
    <source>
        <dbReference type="Google" id="ProtNLM"/>
    </source>
</evidence>
<evidence type="ECO:0000313" key="2">
    <source>
        <dbReference type="EMBL" id="KAA2368739.1"/>
    </source>
</evidence>
<accession>A0A5B3G6C4</accession>
<gene>
    <name evidence="2" type="ORF">F2Y13_09730</name>
</gene>
<protein>
    <recommendedName>
        <fullName evidence="4">Outer membrane beta-barrel protein</fullName>
    </recommendedName>
</protein>
<proteinExistence type="predicted"/>
<name>A0A5B3G6C4_9BACT</name>
<feature type="chain" id="PRO_5022794724" description="Outer membrane beta-barrel protein" evidence="1">
    <location>
        <begin position="22"/>
        <end position="270"/>
    </location>
</feature>